<organism evidence="1 2">
    <name type="scientific">Thelephora ganbajun</name>
    <name type="common">Ganba fungus</name>
    <dbReference type="NCBI Taxonomy" id="370292"/>
    <lineage>
        <taxon>Eukaryota</taxon>
        <taxon>Fungi</taxon>
        <taxon>Dikarya</taxon>
        <taxon>Basidiomycota</taxon>
        <taxon>Agaricomycotina</taxon>
        <taxon>Agaricomycetes</taxon>
        <taxon>Thelephorales</taxon>
        <taxon>Thelephoraceae</taxon>
        <taxon>Thelephora</taxon>
    </lineage>
</organism>
<reference evidence="1" key="1">
    <citation type="submission" date="2019-10" db="EMBL/GenBank/DDBJ databases">
        <authorList>
            <consortium name="DOE Joint Genome Institute"/>
            <person name="Kuo A."/>
            <person name="Miyauchi S."/>
            <person name="Kiss E."/>
            <person name="Drula E."/>
            <person name="Kohler A."/>
            <person name="Sanchez-Garcia M."/>
            <person name="Andreopoulos B."/>
            <person name="Barry K.W."/>
            <person name="Bonito G."/>
            <person name="Buee M."/>
            <person name="Carver A."/>
            <person name="Chen C."/>
            <person name="Cichocki N."/>
            <person name="Clum A."/>
            <person name="Culley D."/>
            <person name="Crous P.W."/>
            <person name="Fauchery L."/>
            <person name="Girlanda M."/>
            <person name="Hayes R."/>
            <person name="Keri Z."/>
            <person name="Labutti K."/>
            <person name="Lipzen A."/>
            <person name="Lombard V."/>
            <person name="Magnuson J."/>
            <person name="Maillard F."/>
            <person name="Morin E."/>
            <person name="Murat C."/>
            <person name="Nolan M."/>
            <person name="Ohm R."/>
            <person name="Pangilinan J."/>
            <person name="Pereira M."/>
            <person name="Perotto S."/>
            <person name="Peter M."/>
            <person name="Riley R."/>
            <person name="Sitrit Y."/>
            <person name="Stielow B."/>
            <person name="Szollosi G."/>
            <person name="Zifcakova L."/>
            <person name="Stursova M."/>
            <person name="Spatafora J.W."/>
            <person name="Tedersoo L."/>
            <person name="Vaario L.-M."/>
            <person name="Yamada A."/>
            <person name="Yan M."/>
            <person name="Wang P."/>
            <person name="Xu J."/>
            <person name="Bruns T."/>
            <person name="Baldrian P."/>
            <person name="Vilgalys R."/>
            <person name="Henrissat B."/>
            <person name="Grigoriev I.V."/>
            <person name="Hibbett D."/>
            <person name="Nagy L.G."/>
            <person name="Martin F.M."/>
        </authorList>
    </citation>
    <scope>NUCLEOTIDE SEQUENCE</scope>
    <source>
        <strain evidence="1">P2</strain>
    </source>
</reference>
<gene>
    <name evidence="1" type="ORF">BDM02DRAFT_1377998</name>
</gene>
<dbReference type="EMBL" id="MU117984">
    <property type="protein sequence ID" value="KAF9650462.1"/>
    <property type="molecule type" value="Genomic_DNA"/>
</dbReference>
<reference evidence="1" key="2">
    <citation type="journal article" date="2020" name="Nat. Commun.">
        <title>Large-scale genome sequencing of mycorrhizal fungi provides insights into the early evolution of symbiotic traits.</title>
        <authorList>
            <person name="Miyauchi S."/>
            <person name="Kiss E."/>
            <person name="Kuo A."/>
            <person name="Drula E."/>
            <person name="Kohler A."/>
            <person name="Sanchez-Garcia M."/>
            <person name="Morin E."/>
            <person name="Andreopoulos B."/>
            <person name="Barry K.W."/>
            <person name="Bonito G."/>
            <person name="Buee M."/>
            <person name="Carver A."/>
            <person name="Chen C."/>
            <person name="Cichocki N."/>
            <person name="Clum A."/>
            <person name="Culley D."/>
            <person name="Crous P.W."/>
            <person name="Fauchery L."/>
            <person name="Girlanda M."/>
            <person name="Hayes R.D."/>
            <person name="Keri Z."/>
            <person name="LaButti K."/>
            <person name="Lipzen A."/>
            <person name="Lombard V."/>
            <person name="Magnuson J."/>
            <person name="Maillard F."/>
            <person name="Murat C."/>
            <person name="Nolan M."/>
            <person name="Ohm R.A."/>
            <person name="Pangilinan J."/>
            <person name="Pereira M.F."/>
            <person name="Perotto S."/>
            <person name="Peter M."/>
            <person name="Pfister S."/>
            <person name="Riley R."/>
            <person name="Sitrit Y."/>
            <person name="Stielow J.B."/>
            <person name="Szollosi G."/>
            <person name="Zifcakova L."/>
            <person name="Stursova M."/>
            <person name="Spatafora J.W."/>
            <person name="Tedersoo L."/>
            <person name="Vaario L.M."/>
            <person name="Yamada A."/>
            <person name="Yan M."/>
            <person name="Wang P."/>
            <person name="Xu J."/>
            <person name="Bruns T."/>
            <person name="Baldrian P."/>
            <person name="Vilgalys R."/>
            <person name="Dunand C."/>
            <person name="Henrissat B."/>
            <person name="Grigoriev I.V."/>
            <person name="Hibbett D."/>
            <person name="Nagy L.G."/>
            <person name="Martin F.M."/>
        </authorList>
    </citation>
    <scope>NUCLEOTIDE SEQUENCE</scope>
    <source>
        <strain evidence="1">P2</strain>
    </source>
</reference>
<comment type="caution">
    <text evidence="1">The sequence shown here is derived from an EMBL/GenBank/DDBJ whole genome shotgun (WGS) entry which is preliminary data.</text>
</comment>
<evidence type="ECO:0000313" key="2">
    <source>
        <dbReference type="Proteomes" id="UP000886501"/>
    </source>
</evidence>
<keyword evidence="2" id="KW-1185">Reference proteome</keyword>
<accession>A0ACB6ZLG3</accession>
<sequence>MCSTSKLSTTSKLGADECSRRRRQPFPPHDDSSSTSREQVTSTLNVEQPAFALKKAVDTDEGCPGGTLLDLPVKVLAPEPQVPWVLGNQTTAVDRPPPEVLGKILESRHNSDRDLISATQVCGRWRSTLLSAPLLWTEVVFGDPDRAFAYLDRPKGTPLCVSIEGSALQHQTTGASTVEICPGLVG</sequence>
<dbReference type="Proteomes" id="UP000886501">
    <property type="component" value="Unassembled WGS sequence"/>
</dbReference>
<protein>
    <submittedName>
        <fullName evidence="1">Uncharacterized protein</fullName>
    </submittedName>
</protein>
<evidence type="ECO:0000313" key="1">
    <source>
        <dbReference type="EMBL" id="KAF9650462.1"/>
    </source>
</evidence>
<proteinExistence type="predicted"/>
<name>A0ACB6ZLG3_THEGA</name>